<feature type="transmembrane region" description="Helical" evidence="7">
    <location>
        <begin position="381"/>
        <end position="402"/>
    </location>
</feature>
<keyword evidence="3" id="KW-1003">Cell membrane</keyword>
<keyword evidence="5 7" id="KW-1133">Transmembrane helix</keyword>
<dbReference type="InterPro" id="IPR011701">
    <property type="entry name" value="MFS"/>
</dbReference>
<keyword evidence="2" id="KW-0813">Transport</keyword>
<keyword evidence="6 7" id="KW-0472">Membrane</keyword>
<evidence type="ECO:0000313" key="10">
    <source>
        <dbReference type="Proteomes" id="UP000270616"/>
    </source>
</evidence>
<dbReference type="PROSITE" id="PS00216">
    <property type="entry name" value="SUGAR_TRANSPORT_1"/>
    <property type="match status" value="1"/>
</dbReference>
<feature type="transmembrane region" description="Helical" evidence="7">
    <location>
        <begin position="408"/>
        <end position="429"/>
    </location>
</feature>
<feature type="transmembrane region" description="Helical" evidence="7">
    <location>
        <begin position="121"/>
        <end position="141"/>
    </location>
</feature>
<evidence type="ECO:0000313" key="9">
    <source>
        <dbReference type="EMBL" id="ROZ65729.1"/>
    </source>
</evidence>
<evidence type="ECO:0000256" key="3">
    <source>
        <dbReference type="ARBA" id="ARBA00022475"/>
    </source>
</evidence>
<feature type="transmembrane region" description="Helical" evidence="7">
    <location>
        <begin position="251"/>
        <end position="275"/>
    </location>
</feature>
<dbReference type="GO" id="GO:0022857">
    <property type="term" value="F:transmembrane transporter activity"/>
    <property type="evidence" value="ECO:0007669"/>
    <property type="project" value="InterPro"/>
</dbReference>
<evidence type="ECO:0000259" key="8">
    <source>
        <dbReference type="PROSITE" id="PS50850"/>
    </source>
</evidence>
<dbReference type="CDD" id="cd17369">
    <property type="entry name" value="MFS_ShiA_like"/>
    <property type="match status" value="1"/>
</dbReference>
<dbReference type="EMBL" id="RKMF01000001">
    <property type="protein sequence ID" value="ROZ65729.1"/>
    <property type="molecule type" value="Genomic_DNA"/>
</dbReference>
<feature type="transmembrane region" description="Helical" evidence="7">
    <location>
        <begin position="341"/>
        <end position="360"/>
    </location>
</feature>
<dbReference type="InterPro" id="IPR036259">
    <property type="entry name" value="MFS_trans_sf"/>
</dbReference>
<evidence type="ECO:0000256" key="6">
    <source>
        <dbReference type="ARBA" id="ARBA00023136"/>
    </source>
</evidence>
<reference evidence="9 10" key="1">
    <citation type="submission" date="2018-10" db="EMBL/GenBank/DDBJ databases">
        <title>Kocuria sp. M5W7-7, whole genome shotgun sequence.</title>
        <authorList>
            <person name="Tuo L."/>
        </authorList>
    </citation>
    <scope>NUCLEOTIDE SEQUENCE [LARGE SCALE GENOMIC DNA]</scope>
    <source>
        <strain evidence="9 10">M5W7-7</strain>
    </source>
</reference>
<dbReference type="Proteomes" id="UP000270616">
    <property type="component" value="Unassembled WGS sequence"/>
</dbReference>
<dbReference type="Pfam" id="PF07690">
    <property type="entry name" value="MFS_1"/>
    <property type="match status" value="1"/>
</dbReference>
<feature type="domain" description="Major facilitator superfamily (MFS) profile" evidence="8">
    <location>
        <begin position="21"/>
        <end position="434"/>
    </location>
</feature>
<keyword evidence="10" id="KW-1185">Reference proteome</keyword>
<dbReference type="InterPro" id="IPR020846">
    <property type="entry name" value="MFS_dom"/>
</dbReference>
<dbReference type="GO" id="GO:0005886">
    <property type="term" value="C:plasma membrane"/>
    <property type="evidence" value="ECO:0007669"/>
    <property type="project" value="UniProtKB-SubCell"/>
</dbReference>
<sequence length="480" mass="51969">MSANTATATQGHEMTREEKKVLAGTLVGTTIEWYDFFIYAQAAGFILATHFFNPLGEDSAALAQVVSWASLGISFLFRPLGAIAAGHVGDKFGRKVVLVLTLVGMGGATTLIGLLPTYATIGIWAPIILVVLRILQGFSAGGEWGGAALMSVEHAPNHKRGLFGAYPQIGVPLGMLLATAFMFVMTSALTPEQFESWGWRVPFLSSVILIVVGYLIRMTVDESPVFKEMQLRQTESSAPLGQLMKNNKREVLLAALIFAGNNAVGYMVIAFFASYGAKVLDMPRTDTLIASLIGGLGWLIFTMFGGWISDRIGRRLTFQIGYVLLILWSIPMWFLLNTASLPLFAAAIFLLTVGLGPSYGPQSAMYAEMFPARVRYSGVSIGYAFGSIIGGAFAPMIAQLILNRTGQGWMIGIYMAAISLLSLIAVSFVRKSDQGRDLHVEEVHQEYLSEHPEFVEQNPTAAHMILDEGAARGPASGRKH</sequence>
<evidence type="ECO:0000256" key="1">
    <source>
        <dbReference type="ARBA" id="ARBA00004651"/>
    </source>
</evidence>
<dbReference type="PANTHER" id="PTHR43045:SF1">
    <property type="entry name" value="SHIKIMATE TRANSPORTER"/>
    <property type="match status" value="1"/>
</dbReference>
<evidence type="ECO:0000256" key="5">
    <source>
        <dbReference type="ARBA" id="ARBA00022989"/>
    </source>
</evidence>
<protein>
    <submittedName>
        <fullName evidence="9">MFS transporter</fullName>
    </submittedName>
</protein>
<dbReference type="SUPFAM" id="SSF103473">
    <property type="entry name" value="MFS general substrate transporter"/>
    <property type="match status" value="1"/>
</dbReference>
<proteinExistence type="predicted"/>
<evidence type="ECO:0000256" key="2">
    <source>
        <dbReference type="ARBA" id="ARBA00022448"/>
    </source>
</evidence>
<feature type="transmembrane region" description="Helical" evidence="7">
    <location>
        <begin position="316"/>
        <end position="335"/>
    </location>
</feature>
<name>A0A3N4AFR6_9MICC</name>
<feature type="transmembrane region" description="Helical" evidence="7">
    <location>
        <begin position="162"/>
        <end position="185"/>
    </location>
</feature>
<feature type="transmembrane region" description="Helical" evidence="7">
    <location>
        <begin position="65"/>
        <end position="84"/>
    </location>
</feature>
<dbReference type="PANTHER" id="PTHR43045">
    <property type="entry name" value="SHIKIMATE TRANSPORTER"/>
    <property type="match status" value="1"/>
</dbReference>
<feature type="transmembrane region" description="Helical" evidence="7">
    <location>
        <begin position="287"/>
        <end position="309"/>
    </location>
</feature>
<dbReference type="InterPro" id="IPR005829">
    <property type="entry name" value="Sugar_transporter_CS"/>
</dbReference>
<gene>
    <name evidence="9" type="ORF">EDL96_01205</name>
</gene>
<comment type="subcellular location">
    <subcellularLocation>
        <location evidence="1">Cell membrane</location>
        <topology evidence="1">Multi-pass membrane protein</topology>
    </subcellularLocation>
</comment>
<dbReference type="OrthoDB" id="8953821at2"/>
<dbReference type="AlphaFoldDB" id="A0A3N4AFR6"/>
<accession>A0A3N4AFR6</accession>
<evidence type="ECO:0000256" key="4">
    <source>
        <dbReference type="ARBA" id="ARBA00022692"/>
    </source>
</evidence>
<feature type="transmembrane region" description="Helical" evidence="7">
    <location>
        <begin position="96"/>
        <end position="115"/>
    </location>
</feature>
<organism evidence="9 10">
    <name type="scientific">Kocuria soli</name>
    <dbReference type="NCBI Taxonomy" id="2485125"/>
    <lineage>
        <taxon>Bacteria</taxon>
        <taxon>Bacillati</taxon>
        <taxon>Actinomycetota</taxon>
        <taxon>Actinomycetes</taxon>
        <taxon>Micrococcales</taxon>
        <taxon>Micrococcaceae</taxon>
        <taxon>Kocuria</taxon>
    </lineage>
</organism>
<comment type="caution">
    <text evidence="9">The sequence shown here is derived from an EMBL/GenBank/DDBJ whole genome shotgun (WGS) entry which is preliminary data.</text>
</comment>
<dbReference type="RefSeq" id="WP_123823621.1">
    <property type="nucleotide sequence ID" value="NZ_RKMF01000001.1"/>
</dbReference>
<dbReference type="PROSITE" id="PS50850">
    <property type="entry name" value="MFS"/>
    <property type="match status" value="1"/>
</dbReference>
<keyword evidence="4 7" id="KW-0812">Transmembrane</keyword>
<evidence type="ECO:0000256" key="7">
    <source>
        <dbReference type="SAM" id="Phobius"/>
    </source>
</evidence>
<feature type="transmembrane region" description="Helical" evidence="7">
    <location>
        <begin position="197"/>
        <end position="216"/>
    </location>
</feature>
<dbReference type="Gene3D" id="1.20.1250.20">
    <property type="entry name" value="MFS general substrate transporter like domains"/>
    <property type="match status" value="2"/>
</dbReference>